<evidence type="ECO:0000313" key="1">
    <source>
        <dbReference type="EMBL" id="CRK95969.1"/>
    </source>
</evidence>
<protein>
    <submittedName>
        <fullName evidence="1">CLUMA_CG009410, isoform A</fullName>
    </submittedName>
</protein>
<gene>
    <name evidence="1" type="ORF">CLUMA_CG009410</name>
</gene>
<keyword evidence="2" id="KW-1185">Reference proteome</keyword>
<dbReference type="Proteomes" id="UP000183832">
    <property type="component" value="Unassembled WGS sequence"/>
</dbReference>
<dbReference type="AlphaFoldDB" id="A0A1J1IC06"/>
<organism evidence="1 2">
    <name type="scientific">Clunio marinus</name>
    <dbReference type="NCBI Taxonomy" id="568069"/>
    <lineage>
        <taxon>Eukaryota</taxon>
        <taxon>Metazoa</taxon>
        <taxon>Ecdysozoa</taxon>
        <taxon>Arthropoda</taxon>
        <taxon>Hexapoda</taxon>
        <taxon>Insecta</taxon>
        <taxon>Pterygota</taxon>
        <taxon>Neoptera</taxon>
        <taxon>Endopterygota</taxon>
        <taxon>Diptera</taxon>
        <taxon>Nematocera</taxon>
        <taxon>Chironomoidea</taxon>
        <taxon>Chironomidae</taxon>
        <taxon>Clunio</taxon>
    </lineage>
</organism>
<evidence type="ECO:0000313" key="2">
    <source>
        <dbReference type="Proteomes" id="UP000183832"/>
    </source>
</evidence>
<proteinExistence type="predicted"/>
<name>A0A1J1IC06_9DIPT</name>
<reference evidence="1 2" key="1">
    <citation type="submission" date="2015-04" db="EMBL/GenBank/DDBJ databases">
        <authorList>
            <person name="Syromyatnikov M.Y."/>
            <person name="Popov V.N."/>
        </authorList>
    </citation>
    <scope>NUCLEOTIDE SEQUENCE [LARGE SCALE GENOMIC DNA]</scope>
</reference>
<accession>A0A1J1IC06</accession>
<dbReference type="EMBL" id="CVRI01000043">
    <property type="protein sequence ID" value="CRK95969.1"/>
    <property type="molecule type" value="Genomic_DNA"/>
</dbReference>
<sequence>MSRKELNIDENEEEAKSCTVIEFNENMSDNLKIEQGYESHQSLLREPANKTIDQHKRPTLSEPSDCISLAQLLSLINTNAFFNIVKYDYLCAFCSLVGDDKFHLNFKNFLDTVETLLNT</sequence>